<organism evidence="1 2">
    <name type="scientific">Metallosphaera hakonensis JCM 8857 = DSM 7519</name>
    <dbReference type="NCBI Taxonomy" id="1293036"/>
    <lineage>
        <taxon>Archaea</taxon>
        <taxon>Thermoproteota</taxon>
        <taxon>Thermoprotei</taxon>
        <taxon>Sulfolobales</taxon>
        <taxon>Sulfolobaceae</taxon>
        <taxon>Metallosphaera</taxon>
    </lineage>
</organism>
<evidence type="ECO:0000313" key="2">
    <source>
        <dbReference type="Proteomes" id="UP000247586"/>
    </source>
</evidence>
<dbReference type="OrthoDB" id="385728at2157"/>
<protein>
    <submittedName>
        <fullName evidence="1">Uncharacterized protein</fullName>
    </submittedName>
</protein>
<keyword evidence="2" id="KW-1185">Reference proteome</keyword>
<evidence type="ECO:0000313" key="1">
    <source>
        <dbReference type="EMBL" id="AWR99817.1"/>
    </source>
</evidence>
<name>A0A2U9IVD5_9CREN</name>
<dbReference type="KEGG" id="mhk:DFR87_09060"/>
<gene>
    <name evidence="1" type="ORF">DFR87_09060</name>
</gene>
<dbReference type="Proteomes" id="UP000247586">
    <property type="component" value="Chromosome"/>
</dbReference>
<sequence>MKGDRGFSEKQEISIVRWRGPIIRAGEFTSVPRISILRLSSRPSTLYDAHIPPDSHDLFLGLLKHTNLFHIIGHLAITLKTVREFFKTT</sequence>
<proteinExistence type="predicted"/>
<dbReference type="RefSeq" id="WP_110369383.1">
    <property type="nucleotide sequence ID" value="NZ_CP029287.2"/>
</dbReference>
<dbReference type="EMBL" id="CP029287">
    <property type="protein sequence ID" value="AWR99817.1"/>
    <property type="molecule type" value="Genomic_DNA"/>
</dbReference>
<reference evidence="1" key="1">
    <citation type="submission" date="2018-05" db="EMBL/GenBank/DDBJ databases">
        <title>Complete Genome Sequences of Extremely Thermoacidophilic, Metal-Mobilizing Type-Strain Members of the Archaeal Family Sulfolobaceae: Acidianus brierleyi DSM-1651T, Acidianus sulfidivorans DSM-18786T, Metallosphaera hakonensis DSM-7519T, and Metallosphaera prunae DSM-10039T.</title>
        <authorList>
            <person name="Counts J.A."/>
            <person name="Kelly R.M."/>
        </authorList>
    </citation>
    <scope>NUCLEOTIDE SEQUENCE [LARGE SCALE GENOMIC DNA]</scope>
    <source>
        <strain evidence="1">HO1-1</strain>
    </source>
</reference>
<dbReference type="GeneID" id="36835488"/>
<accession>A0A2U9IVD5</accession>
<dbReference type="AlphaFoldDB" id="A0A2U9IVD5"/>